<keyword evidence="5" id="KW-0805">Transcription regulation</keyword>
<evidence type="ECO:0000313" key="13">
    <source>
        <dbReference type="Proteomes" id="UP000811246"/>
    </source>
</evidence>
<dbReference type="EMBL" id="CM031831">
    <property type="protein sequence ID" value="KAG6703703.1"/>
    <property type="molecule type" value="Genomic_DNA"/>
</dbReference>
<comment type="caution">
    <text evidence="12">The sequence shown here is derived from an EMBL/GenBank/DDBJ whole genome shotgun (WGS) entry which is preliminary data.</text>
</comment>
<dbReference type="GO" id="GO:0005634">
    <property type="term" value="C:nucleus"/>
    <property type="evidence" value="ECO:0007669"/>
    <property type="project" value="UniProtKB-SubCell"/>
</dbReference>
<proteinExistence type="predicted"/>
<sequence length="210" mass="24017">MKRETLQAELLHTTSSANNDIDDVDGANVDEGQRGENSGSLRGNREADERSHSISKYAAQCGKCFKWRLFDTQVEFEDIRSKFIEEPFYCDRKPDVSCEDPADIEYDASRTWVIDKPNIPKTPEGFKRILIVRKDFSKLDSYYSTPTGKKCRTRNEIAQFIKENPEYEDVSLADFDFSTPKIMEETIPEHVVRKASANGSSNKRLKSIEG</sequence>
<name>A0A922JE27_CARIL</name>
<keyword evidence="3" id="KW-0863">Zinc-finger</keyword>
<dbReference type="PANTHER" id="PTHR12396">
    <property type="entry name" value="METHYL-CPG BINDING PROTEIN, MBD"/>
    <property type="match status" value="1"/>
</dbReference>
<evidence type="ECO:0000313" key="12">
    <source>
        <dbReference type="EMBL" id="KAG6703703.1"/>
    </source>
</evidence>
<dbReference type="AlphaFoldDB" id="A0A922JE27"/>
<keyword evidence="7" id="KW-0804">Transcription</keyword>
<dbReference type="Pfam" id="PF01429">
    <property type="entry name" value="MBD"/>
    <property type="match status" value="1"/>
</dbReference>
<protein>
    <submittedName>
        <fullName evidence="12">Uncharacterized protein</fullName>
    </submittedName>
</protein>
<evidence type="ECO:0000256" key="5">
    <source>
        <dbReference type="ARBA" id="ARBA00023015"/>
    </source>
</evidence>
<feature type="domain" description="MBD" evidence="10">
    <location>
        <begin position="112"/>
        <end position="182"/>
    </location>
</feature>
<dbReference type="PANTHER" id="PTHR12396:SF10">
    <property type="entry name" value="METHYL-CPG-BINDING DOMAIN-CONTAINING PROTEIN 1-RELATED"/>
    <property type="match status" value="1"/>
</dbReference>
<dbReference type="InterPro" id="IPR001739">
    <property type="entry name" value="Methyl_CpG_DNA-bd"/>
</dbReference>
<evidence type="ECO:0000256" key="4">
    <source>
        <dbReference type="ARBA" id="ARBA00022833"/>
    </source>
</evidence>
<evidence type="ECO:0000256" key="2">
    <source>
        <dbReference type="ARBA" id="ARBA00022723"/>
    </source>
</evidence>
<dbReference type="GO" id="GO:0008270">
    <property type="term" value="F:zinc ion binding"/>
    <property type="evidence" value="ECO:0007669"/>
    <property type="project" value="UniProtKB-KW"/>
</dbReference>
<dbReference type="InterPro" id="IPR011124">
    <property type="entry name" value="Znf_CW"/>
</dbReference>
<dbReference type="CDD" id="cd01396">
    <property type="entry name" value="MeCP2_MBD"/>
    <property type="match status" value="1"/>
</dbReference>
<gene>
    <name evidence="12" type="ORF">I3842_07G099000</name>
</gene>
<evidence type="ECO:0000256" key="7">
    <source>
        <dbReference type="ARBA" id="ARBA00023163"/>
    </source>
</evidence>
<evidence type="ECO:0000259" key="10">
    <source>
        <dbReference type="PROSITE" id="PS50982"/>
    </source>
</evidence>
<keyword evidence="6" id="KW-0238">DNA-binding</keyword>
<evidence type="ECO:0000256" key="9">
    <source>
        <dbReference type="SAM" id="MobiDB-lite"/>
    </source>
</evidence>
<dbReference type="SMART" id="SM00391">
    <property type="entry name" value="MBD"/>
    <property type="match status" value="1"/>
</dbReference>
<keyword evidence="8" id="KW-0539">Nucleus</keyword>
<accession>A0A922JE27</accession>
<organism evidence="12 13">
    <name type="scientific">Carya illinoinensis</name>
    <name type="common">Pecan</name>
    <dbReference type="NCBI Taxonomy" id="32201"/>
    <lineage>
        <taxon>Eukaryota</taxon>
        <taxon>Viridiplantae</taxon>
        <taxon>Streptophyta</taxon>
        <taxon>Embryophyta</taxon>
        <taxon>Tracheophyta</taxon>
        <taxon>Spermatophyta</taxon>
        <taxon>Magnoliopsida</taxon>
        <taxon>eudicotyledons</taxon>
        <taxon>Gunneridae</taxon>
        <taxon>Pentapetalae</taxon>
        <taxon>rosids</taxon>
        <taxon>fabids</taxon>
        <taxon>Fagales</taxon>
        <taxon>Juglandaceae</taxon>
        <taxon>Carya</taxon>
    </lineage>
</organism>
<dbReference type="Proteomes" id="UP000811246">
    <property type="component" value="Chromosome 7"/>
</dbReference>
<dbReference type="Pfam" id="PF07496">
    <property type="entry name" value="zf-CW"/>
    <property type="match status" value="1"/>
</dbReference>
<evidence type="ECO:0000259" key="11">
    <source>
        <dbReference type="PROSITE" id="PS51050"/>
    </source>
</evidence>
<evidence type="ECO:0000256" key="8">
    <source>
        <dbReference type="ARBA" id="ARBA00023242"/>
    </source>
</evidence>
<evidence type="ECO:0000256" key="6">
    <source>
        <dbReference type="ARBA" id="ARBA00023125"/>
    </source>
</evidence>
<keyword evidence="4" id="KW-0862">Zinc</keyword>
<comment type="subcellular location">
    <subcellularLocation>
        <location evidence="1">Nucleus</location>
    </subcellularLocation>
</comment>
<reference evidence="12" key="1">
    <citation type="submission" date="2021-01" db="EMBL/GenBank/DDBJ databases">
        <authorList>
            <person name="Lovell J.T."/>
            <person name="Bentley N."/>
            <person name="Bhattarai G."/>
            <person name="Jenkins J.W."/>
            <person name="Sreedasyam A."/>
            <person name="Alarcon Y."/>
            <person name="Bock C."/>
            <person name="Boston L."/>
            <person name="Carlson J."/>
            <person name="Cervantes K."/>
            <person name="Clermont K."/>
            <person name="Krom N."/>
            <person name="Kubenka K."/>
            <person name="Mamidi S."/>
            <person name="Mattison C."/>
            <person name="Monteros M."/>
            <person name="Pisani C."/>
            <person name="Plott C."/>
            <person name="Rajasekar S."/>
            <person name="Rhein H.S."/>
            <person name="Rohla C."/>
            <person name="Song M."/>
            <person name="Hilaire R.S."/>
            <person name="Shu S."/>
            <person name="Wells L."/>
            <person name="Wang X."/>
            <person name="Webber J."/>
            <person name="Heerema R.J."/>
            <person name="Klein P."/>
            <person name="Conner P."/>
            <person name="Grauke L."/>
            <person name="Grimwood J."/>
            <person name="Schmutz J."/>
            <person name="Randall J.J."/>
        </authorList>
    </citation>
    <scope>NUCLEOTIDE SEQUENCE</scope>
    <source>
        <tissue evidence="12">Leaf</tissue>
    </source>
</reference>
<dbReference type="PROSITE" id="PS51050">
    <property type="entry name" value="ZF_CW"/>
    <property type="match status" value="1"/>
</dbReference>
<feature type="domain" description="CW-type" evidence="11">
    <location>
        <begin position="51"/>
        <end position="106"/>
    </location>
</feature>
<feature type="region of interest" description="Disordered" evidence="9">
    <location>
        <begin position="1"/>
        <end position="49"/>
    </location>
</feature>
<keyword evidence="2" id="KW-0479">Metal-binding</keyword>
<evidence type="ECO:0000256" key="1">
    <source>
        <dbReference type="ARBA" id="ARBA00004123"/>
    </source>
</evidence>
<dbReference type="GO" id="GO:0003677">
    <property type="term" value="F:DNA binding"/>
    <property type="evidence" value="ECO:0007669"/>
    <property type="project" value="UniProtKB-KW"/>
</dbReference>
<evidence type="ECO:0000256" key="3">
    <source>
        <dbReference type="ARBA" id="ARBA00022771"/>
    </source>
</evidence>
<dbReference type="PROSITE" id="PS50982">
    <property type="entry name" value="MBD"/>
    <property type="match status" value="1"/>
</dbReference>